<proteinExistence type="predicted"/>
<keyword evidence="3" id="KW-1185">Reference proteome</keyword>
<comment type="caution">
    <text evidence="2">The sequence shown here is derived from an EMBL/GenBank/DDBJ whole genome shotgun (WGS) entry which is preliminary data.</text>
</comment>
<organism evidence="2 3">
    <name type="scientific">Acanthoscelides obtectus</name>
    <name type="common">Bean weevil</name>
    <name type="synonym">Bruchus obtectus</name>
    <dbReference type="NCBI Taxonomy" id="200917"/>
    <lineage>
        <taxon>Eukaryota</taxon>
        <taxon>Metazoa</taxon>
        <taxon>Ecdysozoa</taxon>
        <taxon>Arthropoda</taxon>
        <taxon>Hexapoda</taxon>
        <taxon>Insecta</taxon>
        <taxon>Pterygota</taxon>
        <taxon>Neoptera</taxon>
        <taxon>Endopterygota</taxon>
        <taxon>Coleoptera</taxon>
        <taxon>Polyphaga</taxon>
        <taxon>Cucujiformia</taxon>
        <taxon>Chrysomeloidea</taxon>
        <taxon>Chrysomelidae</taxon>
        <taxon>Bruchinae</taxon>
        <taxon>Bruchini</taxon>
        <taxon>Acanthoscelides</taxon>
    </lineage>
</organism>
<sequence>MRILNLYWPRRRSGSSIVVLDGGCCEEDLQEPVKKHLQADDVELDDMVMMLSTGQGGGGGSTDGPHREMAVDVPDTFVARNKTPPRYPPPKAALQVGYDRLLGVTFGDDTQERAIDVPDNFVERKKTPPKYPSPKVVKSGVNGAPPTLPATPTPSLPTANDSSVGVAKPVPPPRDHLKIEKDGRLVNRAPAPQLPARLNSGSGAVPQTPVAVTPPVAHQEPTKEQLDSIKKYQIIQVRSKLLSTLLKHFVYIS</sequence>
<feature type="compositionally biased region" description="Pro residues" evidence="1">
    <location>
        <begin position="146"/>
        <end position="155"/>
    </location>
</feature>
<dbReference type="OrthoDB" id="6774075at2759"/>
<evidence type="ECO:0000256" key="1">
    <source>
        <dbReference type="SAM" id="MobiDB-lite"/>
    </source>
</evidence>
<accession>A0A9P0LRD1</accession>
<reference evidence="2" key="1">
    <citation type="submission" date="2022-03" db="EMBL/GenBank/DDBJ databases">
        <authorList>
            <person name="Sayadi A."/>
        </authorList>
    </citation>
    <scope>NUCLEOTIDE SEQUENCE</scope>
</reference>
<name>A0A9P0LRD1_ACAOB</name>
<gene>
    <name evidence="2" type="ORF">ACAOBT_LOCUS24414</name>
</gene>
<dbReference type="AlphaFoldDB" id="A0A9P0LRD1"/>
<evidence type="ECO:0000313" key="2">
    <source>
        <dbReference type="EMBL" id="CAH1998471.1"/>
    </source>
</evidence>
<evidence type="ECO:0000313" key="3">
    <source>
        <dbReference type="Proteomes" id="UP001152888"/>
    </source>
</evidence>
<feature type="region of interest" description="Disordered" evidence="1">
    <location>
        <begin position="123"/>
        <end position="177"/>
    </location>
</feature>
<dbReference type="EMBL" id="CAKOFQ010007332">
    <property type="protein sequence ID" value="CAH1998471.1"/>
    <property type="molecule type" value="Genomic_DNA"/>
</dbReference>
<protein>
    <submittedName>
        <fullName evidence="2">Uncharacterized protein</fullName>
    </submittedName>
</protein>
<dbReference type="Proteomes" id="UP001152888">
    <property type="component" value="Unassembled WGS sequence"/>
</dbReference>